<reference evidence="4" key="1">
    <citation type="submission" date="2023-08" db="EMBL/GenBank/DDBJ databases">
        <authorList>
            <person name="Chen Y."/>
            <person name="Shah S."/>
            <person name="Dougan E. K."/>
            <person name="Thang M."/>
            <person name="Chan C."/>
        </authorList>
    </citation>
    <scope>NUCLEOTIDE SEQUENCE</scope>
</reference>
<feature type="region of interest" description="Disordered" evidence="2">
    <location>
        <begin position="310"/>
        <end position="347"/>
    </location>
</feature>
<evidence type="ECO:0000256" key="2">
    <source>
        <dbReference type="SAM" id="MobiDB-lite"/>
    </source>
</evidence>
<proteinExistence type="predicted"/>
<keyword evidence="1" id="KW-0175">Coiled coil</keyword>
<sequence>MGQEELVISIDKAHWPKNVLRVLSPLLRKLGDSHGHLIVAAQPARGVILLQGPGEKISLALPGLRQLVAEHFPDAEVPKELLTPCEQAAAAPEEEEAKSPASEPDVEMVKAERAAADTPQELAAKALRRAYATRSASAMRIALGAACAARVAPAHLEEGERWLRELQAGAALGDALASGEVAELQRALNAAREAQVPEERLDEAELQLGRLQAEQNLQEALAGSEAELREALAQARALGAEALEAAEAALCTKAAEAELLAAMELVGGLQAADEETELVFGSAVREAHSAGVVGPTLAQAEAKLQALRDARQAAAAQSERPADENAAENVAGEPPAKRQRSETEGEEAVEGVEAWARCLLEAAVLRCCKRRAIEAEDFDLALLLKQQEPLVAGRLEKAKEAAKAQAPREVDVAKLEEVRSRKQQAVEEEDYDQAQELKDLEARLCGRQLEESHGTSAALRLLSRASPEELGTGLCPVLAEQAASCRDLWRRVRAELAE</sequence>
<accession>A0AA36JMQ6</accession>
<evidence type="ECO:0000313" key="4">
    <source>
        <dbReference type="EMBL" id="CAJ1408447.1"/>
    </source>
</evidence>
<organism evidence="4 5">
    <name type="scientific">Effrenium voratum</name>
    <dbReference type="NCBI Taxonomy" id="2562239"/>
    <lineage>
        <taxon>Eukaryota</taxon>
        <taxon>Sar</taxon>
        <taxon>Alveolata</taxon>
        <taxon>Dinophyceae</taxon>
        <taxon>Suessiales</taxon>
        <taxon>Symbiodiniaceae</taxon>
        <taxon>Effrenium</taxon>
    </lineage>
</organism>
<name>A0AA36JMQ6_9DINO</name>
<evidence type="ECO:0000259" key="3">
    <source>
        <dbReference type="Pfam" id="PF02151"/>
    </source>
</evidence>
<feature type="domain" description="UVR" evidence="3">
    <location>
        <begin position="414"/>
        <end position="444"/>
    </location>
</feature>
<gene>
    <name evidence="4" type="ORF">EVOR1521_LOCUS29860</name>
</gene>
<dbReference type="AlphaFoldDB" id="A0AA36JMQ6"/>
<dbReference type="EMBL" id="CAUJNA010003720">
    <property type="protein sequence ID" value="CAJ1408447.1"/>
    <property type="molecule type" value="Genomic_DNA"/>
</dbReference>
<dbReference type="Proteomes" id="UP001178507">
    <property type="component" value="Unassembled WGS sequence"/>
</dbReference>
<evidence type="ECO:0000256" key="1">
    <source>
        <dbReference type="SAM" id="Coils"/>
    </source>
</evidence>
<keyword evidence="5" id="KW-1185">Reference proteome</keyword>
<dbReference type="InterPro" id="IPR001943">
    <property type="entry name" value="UVR_dom"/>
</dbReference>
<feature type="coiled-coil region" evidence="1">
    <location>
        <begin position="201"/>
        <end position="241"/>
    </location>
</feature>
<evidence type="ECO:0000313" key="5">
    <source>
        <dbReference type="Proteomes" id="UP001178507"/>
    </source>
</evidence>
<comment type="caution">
    <text evidence="4">The sequence shown here is derived from an EMBL/GenBank/DDBJ whole genome shotgun (WGS) entry which is preliminary data.</text>
</comment>
<protein>
    <recommendedName>
        <fullName evidence="3">UVR domain-containing protein</fullName>
    </recommendedName>
</protein>
<dbReference type="Pfam" id="PF02151">
    <property type="entry name" value="UVR"/>
    <property type="match status" value="1"/>
</dbReference>